<sequence length="226" mass="24946">MRTCGWRRGGALGEGEGLWGRGPINYSLGASLLSSAVISRNTAHNPRFKDRRERKRGRGEEGRRGGGEEARRSEADAVSSDRSEPEAGIVRLGQTRINGRGVLEYATFKSIELWTVKGNTAWETHAARHHGGGIPPGMSSRTAAEFLTYFKKEAQSHRNRRARLAITSSQRRLDLRFNTPPAGLTGNYTPGQSRSVGVMDGVTLIHWTIPTEELEQVVSRRPRPAC</sequence>
<dbReference type="Proteomes" id="UP000314294">
    <property type="component" value="Unassembled WGS sequence"/>
</dbReference>
<organism evidence="2 3">
    <name type="scientific">Liparis tanakae</name>
    <name type="common">Tanaka's snailfish</name>
    <dbReference type="NCBI Taxonomy" id="230148"/>
    <lineage>
        <taxon>Eukaryota</taxon>
        <taxon>Metazoa</taxon>
        <taxon>Chordata</taxon>
        <taxon>Craniata</taxon>
        <taxon>Vertebrata</taxon>
        <taxon>Euteleostomi</taxon>
        <taxon>Actinopterygii</taxon>
        <taxon>Neopterygii</taxon>
        <taxon>Teleostei</taxon>
        <taxon>Neoteleostei</taxon>
        <taxon>Acanthomorphata</taxon>
        <taxon>Eupercaria</taxon>
        <taxon>Perciformes</taxon>
        <taxon>Cottioidei</taxon>
        <taxon>Cottales</taxon>
        <taxon>Liparidae</taxon>
        <taxon>Liparis</taxon>
    </lineage>
</organism>
<name>A0A4Z2HIR3_9TELE</name>
<evidence type="ECO:0000256" key="1">
    <source>
        <dbReference type="SAM" id="MobiDB-lite"/>
    </source>
</evidence>
<reference evidence="2 3" key="1">
    <citation type="submission" date="2019-03" db="EMBL/GenBank/DDBJ databases">
        <title>First draft genome of Liparis tanakae, snailfish: a comprehensive survey of snailfish specific genes.</title>
        <authorList>
            <person name="Kim W."/>
            <person name="Song I."/>
            <person name="Jeong J.-H."/>
            <person name="Kim D."/>
            <person name="Kim S."/>
            <person name="Ryu S."/>
            <person name="Song J.Y."/>
            <person name="Lee S.K."/>
        </authorList>
    </citation>
    <scope>NUCLEOTIDE SEQUENCE [LARGE SCALE GENOMIC DNA]</scope>
    <source>
        <tissue evidence="2">Muscle</tissue>
    </source>
</reference>
<protein>
    <submittedName>
        <fullName evidence="2">Uncharacterized protein</fullName>
    </submittedName>
</protein>
<gene>
    <name evidence="2" type="ORF">EYF80_024915</name>
</gene>
<accession>A0A4Z2HIR3</accession>
<dbReference type="EMBL" id="SRLO01000245">
    <property type="protein sequence ID" value="TNN64824.1"/>
    <property type="molecule type" value="Genomic_DNA"/>
</dbReference>
<comment type="caution">
    <text evidence="2">The sequence shown here is derived from an EMBL/GenBank/DDBJ whole genome shotgun (WGS) entry which is preliminary data.</text>
</comment>
<evidence type="ECO:0000313" key="3">
    <source>
        <dbReference type="Proteomes" id="UP000314294"/>
    </source>
</evidence>
<keyword evidence="3" id="KW-1185">Reference proteome</keyword>
<feature type="region of interest" description="Disordered" evidence="1">
    <location>
        <begin position="43"/>
        <end position="89"/>
    </location>
</feature>
<feature type="compositionally biased region" description="Basic and acidic residues" evidence="1">
    <location>
        <begin position="58"/>
        <end position="85"/>
    </location>
</feature>
<evidence type="ECO:0000313" key="2">
    <source>
        <dbReference type="EMBL" id="TNN64824.1"/>
    </source>
</evidence>
<dbReference type="AlphaFoldDB" id="A0A4Z2HIR3"/>
<proteinExistence type="predicted"/>